<dbReference type="InterPro" id="IPR051059">
    <property type="entry name" value="VerF-like"/>
</dbReference>
<feature type="compositionally biased region" description="Polar residues" evidence="8">
    <location>
        <begin position="546"/>
        <end position="555"/>
    </location>
</feature>
<evidence type="ECO:0000256" key="1">
    <source>
        <dbReference type="ARBA" id="ARBA00004123"/>
    </source>
</evidence>
<protein>
    <recommendedName>
        <fullName evidence="9">C2H2-type domain-containing protein</fullName>
    </recommendedName>
</protein>
<dbReference type="SMART" id="SM00355">
    <property type="entry name" value="ZnF_C2H2"/>
    <property type="match status" value="2"/>
</dbReference>
<keyword evidence="5" id="KW-0862">Zinc</keyword>
<feature type="compositionally biased region" description="Basic and acidic residues" evidence="8">
    <location>
        <begin position="926"/>
        <end position="937"/>
    </location>
</feature>
<dbReference type="InParanoid" id="A0A316W780"/>
<keyword evidence="6" id="KW-0539">Nucleus</keyword>
<evidence type="ECO:0000259" key="9">
    <source>
        <dbReference type="PROSITE" id="PS50157"/>
    </source>
</evidence>
<keyword evidence="11" id="KW-1185">Reference proteome</keyword>
<evidence type="ECO:0000256" key="2">
    <source>
        <dbReference type="ARBA" id="ARBA00022723"/>
    </source>
</evidence>
<dbReference type="STRING" id="1522189.A0A316W780"/>
<feature type="compositionally biased region" description="Polar residues" evidence="8">
    <location>
        <begin position="126"/>
        <end position="161"/>
    </location>
</feature>
<evidence type="ECO:0000313" key="10">
    <source>
        <dbReference type="EMBL" id="PWN45780.1"/>
    </source>
</evidence>
<comment type="subcellular location">
    <subcellularLocation>
        <location evidence="1">Nucleus</location>
    </subcellularLocation>
</comment>
<dbReference type="GO" id="GO:0000785">
    <property type="term" value="C:chromatin"/>
    <property type="evidence" value="ECO:0007669"/>
    <property type="project" value="TreeGrafter"/>
</dbReference>
<feature type="compositionally biased region" description="Low complexity" evidence="8">
    <location>
        <begin position="84"/>
        <end position="95"/>
    </location>
</feature>
<evidence type="ECO:0000256" key="5">
    <source>
        <dbReference type="ARBA" id="ARBA00022833"/>
    </source>
</evidence>
<feature type="region of interest" description="Disordered" evidence="8">
    <location>
        <begin position="181"/>
        <end position="241"/>
    </location>
</feature>
<dbReference type="GO" id="GO:0000978">
    <property type="term" value="F:RNA polymerase II cis-regulatory region sequence-specific DNA binding"/>
    <property type="evidence" value="ECO:0007669"/>
    <property type="project" value="InterPro"/>
</dbReference>
<dbReference type="InterPro" id="IPR013087">
    <property type="entry name" value="Znf_C2H2_type"/>
</dbReference>
<evidence type="ECO:0000313" key="11">
    <source>
        <dbReference type="Proteomes" id="UP000245783"/>
    </source>
</evidence>
<dbReference type="SUPFAM" id="SSF57667">
    <property type="entry name" value="beta-beta-alpha zinc fingers"/>
    <property type="match status" value="1"/>
</dbReference>
<dbReference type="FunFam" id="3.30.160.60:FF:002343">
    <property type="entry name" value="Zinc finger protein 33A"/>
    <property type="match status" value="1"/>
</dbReference>
<evidence type="ECO:0000256" key="6">
    <source>
        <dbReference type="ARBA" id="ARBA00023242"/>
    </source>
</evidence>
<dbReference type="GO" id="GO:0005634">
    <property type="term" value="C:nucleus"/>
    <property type="evidence" value="ECO:0007669"/>
    <property type="project" value="UniProtKB-SubCell"/>
</dbReference>
<proteinExistence type="predicted"/>
<feature type="region of interest" description="Disordered" evidence="8">
    <location>
        <begin position="348"/>
        <end position="382"/>
    </location>
</feature>
<feature type="compositionally biased region" description="Low complexity" evidence="8">
    <location>
        <begin position="587"/>
        <end position="602"/>
    </location>
</feature>
<dbReference type="EMBL" id="KZ819353">
    <property type="protein sequence ID" value="PWN45780.1"/>
    <property type="molecule type" value="Genomic_DNA"/>
</dbReference>
<organism evidence="10 11">
    <name type="scientific">Ceraceosorus guamensis</name>
    <dbReference type="NCBI Taxonomy" id="1522189"/>
    <lineage>
        <taxon>Eukaryota</taxon>
        <taxon>Fungi</taxon>
        <taxon>Dikarya</taxon>
        <taxon>Basidiomycota</taxon>
        <taxon>Ustilaginomycotina</taxon>
        <taxon>Exobasidiomycetes</taxon>
        <taxon>Ceraceosorales</taxon>
        <taxon>Ceraceosoraceae</taxon>
        <taxon>Ceraceosorus</taxon>
    </lineage>
</organism>
<feature type="compositionally biased region" description="Basic residues" evidence="8">
    <location>
        <begin position="53"/>
        <end position="68"/>
    </location>
</feature>
<name>A0A316W780_9BASI</name>
<feature type="compositionally biased region" description="Polar residues" evidence="8">
    <location>
        <begin position="349"/>
        <end position="360"/>
    </location>
</feature>
<feature type="region of interest" description="Disordered" evidence="8">
    <location>
        <begin position="23"/>
        <end position="112"/>
    </location>
</feature>
<dbReference type="PANTHER" id="PTHR40626:SF32">
    <property type="entry name" value="ZINC FINGER PROTEIN RST2"/>
    <property type="match status" value="1"/>
</dbReference>
<dbReference type="InterPro" id="IPR036236">
    <property type="entry name" value="Znf_C2H2_sf"/>
</dbReference>
<feature type="domain" description="C2H2-type" evidence="9">
    <location>
        <begin position="256"/>
        <end position="286"/>
    </location>
</feature>
<evidence type="ECO:0000256" key="4">
    <source>
        <dbReference type="ARBA" id="ARBA00022771"/>
    </source>
</evidence>
<dbReference type="GeneID" id="37034643"/>
<dbReference type="Pfam" id="PF00096">
    <property type="entry name" value="zf-C2H2"/>
    <property type="match status" value="1"/>
</dbReference>
<dbReference type="AlphaFoldDB" id="A0A316W780"/>
<feature type="compositionally biased region" description="Polar residues" evidence="8">
    <location>
        <begin position="436"/>
        <end position="447"/>
    </location>
</feature>
<evidence type="ECO:0000256" key="8">
    <source>
        <dbReference type="SAM" id="MobiDB-lite"/>
    </source>
</evidence>
<feature type="compositionally biased region" description="Basic and acidic residues" evidence="8">
    <location>
        <begin position="211"/>
        <end position="220"/>
    </location>
</feature>
<feature type="compositionally biased region" description="Polar residues" evidence="8">
    <location>
        <begin position="658"/>
        <end position="674"/>
    </location>
</feature>
<keyword evidence="4 7" id="KW-0863">Zinc-finger</keyword>
<feature type="compositionally biased region" description="Basic and acidic residues" evidence="8">
    <location>
        <begin position="525"/>
        <end position="544"/>
    </location>
</feature>
<feature type="domain" description="C2H2-type" evidence="9">
    <location>
        <begin position="287"/>
        <end position="314"/>
    </location>
</feature>
<feature type="region of interest" description="Disordered" evidence="8">
    <location>
        <begin position="435"/>
        <end position="555"/>
    </location>
</feature>
<keyword evidence="2" id="KW-0479">Metal-binding</keyword>
<dbReference type="PROSITE" id="PS50157">
    <property type="entry name" value="ZINC_FINGER_C2H2_2"/>
    <property type="match status" value="2"/>
</dbReference>
<feature type="region of interest" description="Disordered" evidence="8">
    <location>
        <begin position="569"/>
        <end position="937"/>
    </location>
</feature>
<dbReference type="Gene3D" id="3.30.160.60">
    <property type="entry name" value="Classic Zinc Finger"/>
    <property type="match status" value="2"/>
</dbReference>
<feature type="compositionally biased region" description="Basic and acidic residues" evidence="8">
    <location>
        <begin position="370"/>
        <end position="382"/>
    </location>
</feature>
<reference evidence="10 11" key="1">
    <citation type="journal article" date="2018" name="Mol. Biol. Evol.">
        <title>Broad Genomic Sampling Reveals a Smut Pathogenic Ancestry of the Fungal Clade Ustilaginomycotina.</title>
        <authorList>
            <person name="Kijpornyongpan T."/>
            <person name="Mondo S.J."/>
            <person name="Barry K."/>
            <person name="Sandor L."/>
            <person name="Lee J."/>
            <person name="Lipzen A."/>
            <person name="Pangilinan J."/>
            <person name="LaButti K."/>
            <person name="Hainaut M."/>
            <person name="Henrissat B."/>
            <person name="Grigoriev I.V."/>
            <person name="Spatafora J.W."/>
            <person name="Aime M.C."/>
        </authorList>
    </citation>
    <scope>NUCLEOTIDE SEQUENCE [LARGE SCALE GENOMIC DNA]</scope>
    <source>
        <strain evidence="10 11">MCA 4658</strain>
    </source>
</reference>
<feature type="compositionally biased region" description="Polar residues" evidence="8">
    <location>
        <begin position="183"/>
        <end position="196"/>
    </location>
</feature>
<sequence>MSLPAGHGLPPYLAAAHGYPGTPQHGAASMLHHHGTPHSSSGYVHHPAAQPQPHHHHHHHQSHGIQHSHAHEYGGSGHVVGMAHGQHPGQMQPHQRIPSHSQMAPPSAIPPSYAAPMNAGYAASLESRSSHQAQQSVPYNGYTPNGSSSAMPSHSQYAHHSPYTSPVIANVSNAMPAYVTEGPIQQSPHTSFAQMRSQSFASGSGQQGPVLERRPSEPVTRRKRKSPDSSSPTGLEDEFKIDGKSIDAAGGNVTMFQCRGFGDCKMVFTRSEHLARHVRKHTGERPFRCHCGKAFSRLDNLRQHAHTVHADEAERNETMMAELTGLHTTLAASAAQAQHARAQVLGKANTLTGGQTASATNRRKSTGGRLKQEPRSDSRRGSWVEALSPEMNAYVSPQQAAHVASPYAQRGGAFPTASHVEGFGANSPVYHFGSRGSLSGPSGNAAQPSEPLSAPAHAASHGFAYTFPAPSEANTHGHGGYELDNRHHLGGAANSGYPYGAEIHPPYPSRDHLEPAHNSAPAESADWRFDPHHGAPHEYQDAPRRVSQQPSGFQSTLAAHLQMRTPTLAKGRVSPPLPGSSHGRPFSSHGARPGSAGGPPSAVSDRPILPPLSSLSRPGTGHGGPSPGGIPRSSHGTGSALPFGSNLGDSSTSDRRPGTSSANAGDFGTSSSTVPAAVRGVSRPTSRSGLLDLTSLPSLVSPIEPRPATGSNSRLPSRAGIPSSSANASSSVFRFQPPPLQRDGRGVPGGILERPGSSSGPHDVKSTGLSRSRPGSSSGPRGGVSFDILPPLIDRDRDRFRRKAAGKGASPGPDAKRLRPSTSGELHRPPRFGESSSRDEPSIAPPPADMMQTRRVSIANLCDVPSRSRSPPDFANGKRSHREESNERDQSEDEDEDAMRTRPGTTNSLFTVASTPAADEDDDDKDGVKKEEAGDDA</sequence>
<dbReference type="GO" id="GO:0008270">
    <property type="term" value="F:zinc ion binding"/>
    <property type="evidence" value="ECO:0007669"/>
    <property type="project" value="UniProtKB-KW"/>
</dbReference>
<keyword evidence="3" id="KW-0677">Repeat</keyword>
<evidence type="ECO:0000256" key="3">
    <source>
        <dbReference type="ARBA" id="ARBA00022737"/>
    </source>
</evidence>
<dbReference type="RefSeq" id="XP_025372940.1">
    <property type="nucleotide sequence ID" value="XM_025512773.1"/>
</dbReference>
<evidence type="ECO:0000256" key="7">
    <source>
        <dbReference type="PROSITE-ProRule" id="PRU00042"/>
    </source>
</evidence>
<gene>
    <name evidence="10" type="ORF">IE81DRAFT_319616</name>
</gene>
<feature type="compositionally biased region" description="Polar residues" evidence="8">
    <location>
        <begin position="903"/>
        <end position="914"/>
    </location>
</feature>
<dbReference type="GO" id="GO:0000981">
    <property type="term" value="F:DNA-binding transcription factor activity, RNA polymerase II-specific"/>
    <property type="evidence" value="ECO:0007669"/>
    <property type="project" value="InterPro"/>
</dbReference>
<feature type="compositionally biased region" description="Low complexity" evidence="8">
    <location>
        <begin position="768"/>
        <end position="779"/>
    </location>
</feature>
<feature type="compositionally biased region" description="Low complexity" evidence="8">
    <location>
        <begin position="197"/>
        <end position="208"/>
    </location>
</feature>
<accession>A0A316W780</accession>
<dbReference type="PANTHER" id="PTHR40626">
    <property type="entry name" value="MIP31509P"/>
    <property type="match status" value="1"/>
</dbReference>
<dbReference type="OrthoDB" id="10018191at2759"/>
<feature type="region of interest" description="Disordered" evidence="8">
    <location>
        <begin position="124"/>
        <end position="161"/>
    </location>
</feature>
<dbReference type="Proteomes" id="UP000245783">
    <property type="component" value="Unassembled WGS sequence"/>
</dbReference>